<gene>
    <name evidence="3" type="ORF">AWRI4233_LOCUS7100</name>
</gene>
<dbReference type="AlphaFoldDB" id="A0A9N8K3M2"/>
<dbReference type="InterPro" id="IPR056884">
    <property type="entry name" value="NPHP3-like_N"/>
</dbReference>
<dbReference type="EMBL" id="CAIJEO010000009">
    <property type="protein sequence ID" value="CAD0098276.1"/>
    <property type="molecule type" value="Genomic_DNA"/>
</dbReference>
<dbReference type="Pfam" id="PF24883">
    <property type="entry name" value="NPHP3_N"/>
    <property type="match status" value="1"/>
</dbReference>
<dbReference type="InterPro" id="IPR027417">
    <property type="entry name" value="P-loop_NTPase"/>
</dbReference>
<dbReference type="Proteomes" id="UP000714618">
    <property type="component" value="Unassembled WGS sequence"/>
</dbReference>
<dbReference type="PANTHER" id="PTHR10039">
    <property type="entry name" value="AMELOGENIN"/>
    <property type="match status" value="1"/>
</dbReference>
<reference evidence="3" key="1">
    <citation type="submission" date="2020-06" db="EMBL/GenBank/DDBJ databases">
        <authorList>
            <person name="Onetto C."/>
        </authorList>
    </citation>
    <scope>NUCLEOTIDE SEQUENCE</scope>
</reference>
<dbReference type="PANTHER" id="PTHR10039:SF5">
    <property type="entry name" value="NACHT DOMAIN-CONTAINING PROTEIN"/>
    <property type="match status" value="1"/>
</dbReference>
<keyword evidence="1" id="KW-0677">Repeat</keyword>
<sequence length="318" mass="35917">MFGPQTSMSQTIGPVTAGNGSTVYAGTFNSSVAQEQQNAQQALSFPEMYNRLHEISDATSGTCQWILENHTFRDWQNAQRGLLWIKGKPGVGKSTIMKYLWNDSTAETSSETQITASFFCHGRGVDLQKSPMGIFRALLHQIVEKVPQFYEDLENKFRARCKSQGSHGSAWAWTEPELRNLTKDYLSSCRDLELLIFVDALDECGEDKARDLLDFFQGVVAASEAQSDSGLRICVSSRHYPLVRSDVLYQVIVDGENLADIQTYVAQKHKLFRRNTQYDELVSSISWRAQEIFQWSVLVVPRVVKSLEGMKPVELILQ</sequence>
<evidence type="ECO:0000256" key="1">
    <source>
        <dbReference type="ARBA" id="ARBA00022737"/>
    </source>
</evidence>
<dbReference type="Gene3D" id="3.40.50.300">
    <property type="entry name" value="P-loop containing nucleotide triphosphate hydrolases"/>
    <property type="match status" value="1"/>
</dbReference>
<evidence type="ECO:0000313" key="3">
    <source>
        <dbReference type="EMBL" id="CAD0098276.1"/>
    </source>
</evidence>
<evidence type="ECO:0000259" key="2">
    <source>
        <dbReference type="Pfam" id="PF24883"/>
    </source>
</evidence>
<dbReference type="OrthoDB" id="443402at2759"/>
<proteinExistence type="predicted"/>
<evidence type="ECO:0000313" key="4">
    <source>
        <dbReference type="Proteomes" id="UP000714618"/>
    </source>
</evidence>
<comment type="caution">
    <text evidence="3">The sequence shown here is derived from an EMBL/GenBank/DDBJ whole genome shotgun (WGS) entry which is preliminary data.</text>
</comment>
<dbReference type="SUPFAM" id="SSF52540">
    <property type="entry name" value="P-loop containing nucleoside triphosphate hydrolases"/>
    <property type="match status" value="1"/>
</dbReference>
<protein>
    <recommendedName>
        <fullName evidence="2">Nephrocystin 3-like N-terminal domain-containing protein</fullName>
    </recommendedName>
</protein>
<accession>A0A9N8K3M2</accession>
<name>A0A9N8K3M2_9PEZI</name>
<organism evidence="3 4">
    <name type="scientific">Aureobasidium mustum</name>
    <dbReference type="NCBI Taxonomy" id="2773714"/>
    <lineage>
        <taxon>Eukaryota</taxon>
        <taxon>Fungi</taxon>
        <taxon>Dikarya</taxon>
        <taxon>Ascomycota</taxon>
        <taxon>Pezizomycotina</taxon>
        <taxon>Dothideomycetes</taxon>
        <taxon>Dothideomycetidae</taxon>
        <taxon>Dothideales</taxon>
        <taxon>Saccotheciaceae</taxon>
        <taxon>Aureobasidium</taxon>
    </lineage>
</organism>
<feature type="domain" description="Nephrocystin 3-like N-terminal" evidence="2">
    <location>
        <begin position="61"/>
        <end position="238"/>
    </location>
</feature>
<keyword evidence="4" id="KW-1185">Reference proteome</keyword>